<feature type="compositionally biased region" description="Pro residues" evidence="1">
    <location>
        <begin position="201"/>
        <end position="210"/>
    </location>
</feature>
<dbReference type="Proteomes" id="UP000182444">
    <property type="component" value="Chromosome 1D"/>
</dbReference>
<dbReference type="KEGG" id="yli:2911102"/>
<dbReference type="AlphaFoldDB" id="A0A1D8NF55"/>
<dbReference type="InterPro" id="IPR001810">
    <property type="entry name" value="F-box_dom"/>
</dbReference>
<protein>
    <recommendedName>
        <fullName evidence="2">F-box domain-containing protein</fullName>
    </recommendedName>
</protein>
<evidence type="ECO:0000256" key="1">
    <source>
        <dbReference type="SAM" id="MobiDB-lite"/>
    </source>
</evidence>
<name>A0A1D8NF55_YARLL</name>
<dbReference type="VEuPathDB" id="FungiDB:YALI1_D22663g"/>
<dbReference type="InterPro" id="IPR036047">
    <property type="entry name" value="F-box-like_dom_sf"/>
</dbReference>
<evidence type="ECO:0000313" key="4">
    <source>
        <dbReference type="Proteomes" id="UP000182444"/>
    </source>
</evidence>
<evidence type="ECO:0000313" key="3">
    <source>
        <dbReference type="EMBL" id="AOW04243.1"/>
    </source>
</evidence>
<gene>
    <name evidence="3" type="ORF">YALI1_D22663g</name>
</gene>
<reference evidence="3 4" key="1">
    <citation type="journal article" date="2016" name="PLoS ONE">
        <title>Sequence Assembly of Yarrowia lipolytica Strain W29/CLIB89 Shows Transposable Element Diversity.</title>
        <authorList>
            <person name="Magnan C."/>
            <person name="Yu J."/>
            <person name="Chang I."/>
            <person name="Jahn E."/>
            <person name="Kanomata Y."/>
            <person name="Wu J."/>
            <person name="Zeller M."/>
            <person name="Oakes M."/>
            <person name="Baldi P."/>
            <person name="Sandmeyer S."/>
        </authorList>
    </citation>
    <scope>NUCLEOTIDE SEQUENCE [LARGE SCALE GENOMIC DNA]</scope>
    <source>
        <strain evidence="4">CLIB89(W29)</strain>
    </source>
</reference>
<organism evidence="3 4">
    <name type="scientific">Yarrowia lipolytica</name>
    <name type="common">Candida lipolytica</name>
    <dbReference type="NCBI Taxonomy" id="4952"/>
    <lineage>
        <taxon>Eukaryota</taxon>
        <taxon>Fungi</taxon>
        <taxon>Dikarya</taxon>
        <taxon>Ascomycota</taxon>
        <taxon>Saccharomycotina</taxon>
        <taxon>Dipodascomycetes</taxon>
        <taxon>Dipodascales</taxon>
        <taxon>Dipodascales incertae sedis</taxon>
        <taxon>Yarrowia</taxon>
    </lineage>
</organism>
<feature type="compositionally biased region" description="Pro residues" evidence="1">
    <location>
        <begin position="573"/>
        <end position="587"/>
    </location>
</feature>
<dbReference type="GeneID" id="2911102"/>
<feature type="domain" description="F-box" evidence="2">
    <location>
        <begin position="17"/>
        <end position="64"/>
    </location>
</feature>
<proteinExistence type="predicted"/>
<accession>A0A1D8NF55</accession>
<dbReference type="VEuPathDB" id="FungiDB:YALI0_D18128g"/>
<sequence length="662" mass="75320">MPSHVTCGPVVFNMKDSYIPPRLPTEILLKILDLLELGDLIAYSDTCQTFRADLQSIDTPYVRNRVQKRVPWMQVAQAGSDLKSWKDAARLVLGRADSMMRVRNGKWSVFVHADFSHHGPYHKTVYLDPVDLNGPLPNDFEPLFDMSQFKLPCPISTHIEGSLLHFNKRQFNLKTFVSSAAPMEEPQEPKPKKRKVGRPVLKPPPQPVEPPFERTFTCPSGLKVSTGHENSTIRCLGENERVVWLWELRPDPRQRKQRLNPLRMQYLIDKPSCGRTPDGSTLLFDRNDDSTMLVPHESDFDNVLLSGNAGLIGFTREQAASSDVMIMYYDPDPQNRFVRQIVSVVNSQTRDMEVLAYEGILYIYKGDVLTPLWADLEFHPTGNRISEPLFAKLGFEDLRSDDYVHKNGPMKVTKVASGVRPEMLAMNLVQRRVEEVGGGRLRRLKLHFSNDGRFAASHLSGGRIVADIGTGTTYIVKDEGDEDGNQNFIFVGRTKDNNKPVFYRWKRDFGLGFLANLEKIQRKDRTSFYLMPNPDTTTDLSLPVRADLPAPVPLMRFSPGTAAFSRVMLGMDPNPPPPPPPPKPPVIPEHTVQDQKALERDRQLQGGETTLMGDWLDARDKFETHDESLATIEARKEADLALLNKRKSKIKLYRFERPRWRI</sequence>
<feature type="region of interest" description="Disordered" evidence="1">
    <location>
        <begin position="178"/>
        <end position="214"/>
    </location>
</feature>
<dbReference type="RefSeq" id="XP_502971.3">
    <property type="nucleotide sequence ID" value="XM_502971.3"/>
</dbReference>
<evidence type="ECO:0000259" key="2">
    <source>
        <dbReference type="PROSITE" id="PS50181"/>
    </source>
</evidence>
<dbReference type="EMBL" id="CP017556">
    <property type="protein sequence ID" value="AOW04243.1"/>
    <property type="molecule type" value="Genomic_DNA"/>
</dbReference>
<feature type="region of interest" description="Disordered" evidence="1">
    <location>
        <begin position="570"/>
        <end position="592"/>
    </location>
</feature>
<dbReference type="SUPFAM" id="SSF81383">
    <property type="entry name" value="F-box domain"/>
    <property type="match status" value="1"/>
</dbReference>
<dbReference type="PROSITE" id="PS50181">
    <property type="entry name" value="FBOX"/>
    <property type="match status" value="1"/>
</dbReference>